<feature type="transmembrane region" description="Helical" evidence="6">
    <location>
        <begin position="78"/>
        <end position="99"/>
    </location>
</feature>
<feature type="transmembrane region" description="Helical" evidence="6">
    <location>
        <begin position="7"/>
        <end position="24"/>
    </location>
</feature>
<keyword evidence="3 6" id="KW-1133">Transmembrane helix</keyword>
<feature type="region of interest" description="Disordered" evidence="5">
    <location>
        <begin position="284"/>
        <end position="313"/>
    </location>
</feature>
<evidence type="ECO:0000256" key="6">
    <source>
        <dbReference type="SAM" id="Phobius"/>
    </source>
</evidence>
<gene>
    <name evidence="7" type="ORF">GCM10025876_26730</name>
</gene>
<comment type="caution">
    <text evidence="7">The sequence shown here is derived from an EMBL/GenBank/DDBJ whole genome shotgun (WGS) entry which is preliminary data.</text>
</comment>
<feature type="compositionally biased region" description="Basic residues" evidence="5">
    <location>
        <begin position="295"/>
        <end position="304"/>
    </location>
</feature>
<feature type="region of interest" description="Disordered" evidence="5">
    <location>
        <begin position="444"/>
        <end position="464"/>
    </location>
</feature>
<evidence type="ECO:0000256" key="5">
    <source>
        <dbReference type="SAM" id="MobiDB-lite"/>
    </source>
</evidence>
<dbReference type="EMBL" id="BSUN01000001">
    <property type="protein sequence ID" value="GMA36469.1"/>
    <property type="molecule type" value="Genomic_DNA"/>
</dbReference>
<keyword evidence="1" id="KW-1003">Cell membrane</keyword>
<sequence length="464" mass="50843">MAHASRLAVSGMLVMFGIAANYWLDRYALLNNASGNYYGASYTDINAIQPAKGILFGIAIVVGLLFLAVIWRGDWRIPTVGVAMMVLSALVIGGVYPAIVQNFQVDPNAQDYESEYIQRNIDATLAAYGLEDIETTSYDATTEASAEALRADAETTAQIRLLDPNIVSPAFQQRSRTSSTTTSPRRLAVDRYEVDGELSDTVIAVRELDLEGLGAENRTWVNDHTVYTHGFGVVAAYGNRTTSDGQPAFFQGGIPSVGELGNYEPRIYFGTTLPDYSVVGAPEGTTSWEATTPRTRARRARSTRPTRATADRRSATCSRRLMYAIKFGEEQIMFSDRVTSESQILYHRDPLDRVGRVAPYLEARLDHVPRGRGRSRGVGGGRLHDDRQVPLRGLAAVDRAVRRIRGLAAADHAELHAQLGQGDRGRLRRHGDALRVGYRGPAAADVGERLPHQHSADVGDLRRA</sequence>
<reference evidence="8" key="1">
    <citation type="journal article" date="2019" name="Int. J. Syst. Evol. Microbiol.">
        <title>The Global Catalogue of Microorganisms (GCM) 10K type strain sequencing project: providing services to taxonomists for standard genome sequencing and annotation.</title>
        <authorList>
            <consortium name="The Broad Institute Genomics Platform"/>
            <consortium name="The Broad Institute Genome Sequencing Center for Infectious Disease"/>
            <person name="Wu L."/>
            <person name="Ma J."/>
        </authorList>
    </citation>
    <scope>NUCLEOTIDE SEQUENCE [LARGE SCALE GENOMIC DNA]</scope>
    <source>
        <strain evidence="8">NBRC 112299</strain>
    </source>
</reference>
<dbReference type="InterPro" id="IPR005372">
    <property type="entry name" value="UPF0182"/>
</dbReference>
<keyword evidence="2 6" id="KW-0812">Transmembrane</keyword>
<proteinExistence type="predicted"/>
<protein>
    <submittedName>
        <fullName evidence="7">Uncharacterized protein</fullName>
    </submittedName>
</protein>
<organism evidence="7 8">
    <name type="scientific">Demequina litorisediminis</name>
    <dbReference type="NCBI Taxonomy" id="1849022"/>
    <lineage>
        <taxon>Bacteria</taxon>
        <taxon>Bacillati</taxon>
        <taxon>Actinomycetota</taxon>
        <taxon>Actinomycetes</taxon>
        <taxon>Micrococcales</taxon>
        <taxon>Demequinaceae</taxon>
        <taxon>Demequina</taxon>
    </lineage>
</organism>
<evidence type="ECO:0000256" key="2">
    <source>
        <dbReference type="ARBA" id="ARBA00022692"/>
    </source>
</evidence>
<evidence type="ECO:0000256" key="4">
    <source>
        <dbReference type="ARBA" id="ARBA00023136"/>
    </source>
</evidence>
<evidence type="ECO:0000256" key="3">
    <source>
        <dbReference type="ARBA" id="ARBA00022989"/>
    </source>
</evidence>
<feature type="compositionally biased region" description="Basic and acidic residues" evidence="5">
    <location>
        <begin position="446"/>
        <end position="464"/>
    </location>
</feature>
<dbReference type="PANTHER" id="PTHR39344:SF1">
    <property type="entry name" value="UPF0182 PROTEIN SLL1060"/>
    <property type="match status" value="1"/>
</dbReference>
<keyword evidence="8" id="KW-1185">Reference proteome</keyword>
<evidence type="ECO:0000256" key="1">
    <source>
        <dbReference type="ARBA" id="ARBA00022475"/>
    </source>
</evidence>
<accession>A0ABQ6IFF6</accession>
<keyword evidence="4 6" id="KW-0472">Membrane</keyword>
<dbReference type="Proteomes" id="UP001157125">
    <property type="component" value="Unassembled WGS sequence"/>
</dbReference>
<evidence type="ECO:0000313" key="7">
    <source>
        <dbReference type="EMBL" id="GMA36469.1"/>
    </source>
</evidence>
<dbReference type="PANTHER" id="PTHR39344">
    <property type="entry name" value="UPF0182 PROTEIN SLL1060"/>
    <property type="match status" value="1"/>
</dbReference>
<dbReference type="Pfam" id="PF03699">
    <property type="entry name" value="UPF0182"/>
    <property type="match status" value="1"/>
</dbReference>
<name>A0ABQ6IFF6_9MICO</name>
<evidence type="ECO:0000313" key="8">
    <source>
        <dbReference type="Proteomes" id="UP001157125"/>
    </source>
</evidence>
<feature type="transmembrane region" description="Helical" evidence="6">
    <location>
        <begin position="53"/>
        <end position="71"/>
    </location>
</feature>